<dbReference type="EMBL" id="CP021383">
    <property type="protein sequence ID" value="ARU53143.1"/>
    <property type="molecule type" value="Genomic_DNA"/>
</dbReference>
<proteinExistence type="predicted"/>
<reference evidence="1 2" key="1">
    <citation type="submission" date="2017-05" db="EMBL/GenBank/DDBJ databases">
        <authorList>
            <person name="Song R."/>
            <person name="Chenine A.L."/>
            <person name="Ruprecht R.M."/>
        </authorList>
    </citation>
    <scope>NUCLEOTIDE SEQUENCE [LARGE SCALE GENOMIC DNA]</scope>
    <source>
        <strain evidence="1 2">PSBB019</strain>
    </source>
</reference>
<evidence type="ECO:0000313" key="2">
    <source>
        <dbReference type="Proteomes" id="UP000196228"/>
    </source>
</evidence>
<accession>A0A1Y0I175</accession>
<sequence>MRARERWRRLRPADRHSLLAGGVAVGLGVVLVLLGSSPAHTLMLTALGVAGVLLWHRTGYAGDTVWPRIPDVRRDGNRRDVSDLGWSVLGRDGRVTVTAARRVRRLTERRLAHAGTDDLADPGAATEVARLLGPRAARTVGDLVTDGRLPTPAELDAWLAALDRLDQLDPTTSHDTPDRPDGGTPR</sequence>
<protein>
    <submittedName>
        <fullName evidence="1">Uncharacterized protein</fullName>
    </submittedName>
</protein>
<dbReference type="OrthoDB" id="5147815at2"/>
<name>A0A1Y0I175_CELCE</name>
<dbReference type="Proteomes" id="UP000196228">
    <property type="component" value="Chromosome"/>
</dbReference>
<organism evidence="1 2">
    <name type="scientific">Cellulosimicrobium cellulans</name>
    <name type="common">Arthrobacter luteus</name>
    <dbReference type="NCBI Taxonomy" id="1710"/>
    <lineage>
        <taxon>Bacteria</taxon>
        <taxon>Bacillati</taxon>
        <taxon>Actinomycetota</taxon>
        <taxon>Actinomycetes</taxon>
        <taxon>Micrococcales</taxon>
        <taxon>Promicromonosporaceae</taxon>
        <taxon>Cellulosimicrobium</taxon>
    </lineage>
</organism>
<dbReference type="AlphaFoldDB" id="A0A1Y0I175"/>
<gene>
    <name evidence="1" type="ORF">CBR64_18565</name>
</gene>
<dbReference type="RefSeq" id="WP_087472069.1">
    <property type="nucleotide sequence ID" value="NZ_CP021383.1"/>
</dbReference>
<dbReference type="KEGG" id="cceu:CBR64_18565"/>
<evidence type="ECO:0000313" key="1">
    <source>
        <dbReference type="EMBL" id="ARU53143.1"/>
    </source>
</evidence>